<evidence type="ECO:0008006" key="4">
    <source>
        <dbReference type="Google" id="ProtNLM"/>
    </source>
</evidence>
<feature type="compositionally biased region" description="Polar residues" evidence="1">
    <location>
        <begin position="162"/>
        <end position="177"/>
    </location>
</feature>
<dbReference type="InterPro" id="IPR016197">
    <property type="entry name" value="Chromo-like_dom_sf"/>
</dbReference>
<evidence type="ECO:0000313" key="2">
    <source>
        <dbReference type="EMBL" id="OQV13863.1"/>
    </source>
</evidence>
<name>A0A1W0WFH0_HYPEX</name>
<organism evidence="2 3">
    <name type="scientific">Hypsibius exemplaris</name>
    <name type="common">Freshwater tardigrade</name>
    <dbReference type="NCBI Taxonomy" id="2072580"/>
    <lineage>
        <taxon>Eukaryota</taxon>
        <taxon>Metazoa</taxon>
        <taxon>Ecdysozoa</taxon>
        <taxon>Tardigrada</taxon>
        <taxon>Eutardigrada</taxon>
        <taxon>Parachela</taxon>
        <taxon>Hypsibioidea</taxon>
        <taxon>Hypsibiidae</taxon>
        <taxon>Hypsibius</taxon>
    </lineage>
</organism>
<feature type="compositionally biased region" description="Low complexity" evidence="1">
    <location>
        <begin position="365"/>
        <end position="382"/>
    </location>
</feature>
<sequence>MGAAVKGHPIEEPSTEPAGGAQLTKLETVQRPVLPRRTPSLLEALDAEATRANLLASYKIGDEVWVILKAQWYSAVVTKLHAGFHNPDDAELLVTAAKVHYLGFKSYYDEWVMGDSMMLKTAENDAKANEENNVIRKRWQEAKVALKSRSKGKKPGGDEGTETLNVSESQLNQNPVTGSVKEELKAPAHDDSSTVAPKKAKRQVKPPTRLSYPSRRATCMPKQKAKRRPTREPSPRRLFNSSRNSAVRSLIPCDSPGPTPPSQHRRNPFLLPQRSPFPLPQRSPFPLPQRSPYQQIRPAIVFGHPMTACPVGPFSKFEGLIRSNLLAAPSSSFAPASVVSAYMPHQSQRSAHNGDGMGPGQSFMSTPVASGVTSVSGTVNPSASGTVNPSVSGQGSGWVHMDGDSAAPSGGEVTNPLDIWTNRPRNNVWNLEEAREKLLRAKEMLDHLRSLP</sequence>
<keyword evidence="3" id="KW-1185">Reference proteome</keyword>
<reference evidence="3" key="1">
    <citation type="submission" date="2017-01" db="EMBL/GenBank/DDBJ databases">
        <title>Comparative genomics of anhydrobiosis in the tardigrade Hypsibius dujardini.</title>
        <authorList>
            <person name="Yoshida Y."/>
            <person name="Koutsovoulos G."/>
            <person name="Laetsch D."/>
            <person name="Stevens L."/>
            <person name="Kumar S."/>
            <person name="Horikawa D."/>
            <person name="Ishino K."/>
            <person name="Komine S."/>
            <person name="Tomita M."/>
            <person name="Blaxter M."/>
            <person name="Arakawa K."/>
        </authorList>
    </citation>
    <scope>NUCLEOTIDE SEQUENCE [LARGE SCALE GENOMIC DNA]</scope>
    <source>
        <strain evidence="3">Z151</strain>
    </source>
</reference>
<feature type="compositionally biased region" description="Polar residues" evidence="1">
    <location>
        <begin position="383"/>
        <end position="393"/>
    </location>
</feature>
<accession>A0A1W0WFH0</accession>
<dbReference type="EMBL" id="MTYJ01000115">
    <property type="protein sequence ID" value="OQV13863.1"/>
    <property type="molecule type" value="Genomic_DNA"/>
</dbReference>
<dbReference type="Proteomes" id="UP000192578">
    <property type="component" value="Unassembled WGS sequence"/>
</dbReference>
<gene>
    <name evidence="2" type="ORF">BV898_11970</name>
</gene>
<evidence type="ECO:0000313" key="3">
    <source>
        <dbReference type="Proteomes" id="UP000192578"/>
    </source>
</evidence>
<dbReference type="AlphaFoldDB" id="A0A1W0WFH0"/>
<dbReference type="Gene3D" id="2.30.30.140">
    <property type="match status" value="1"/>
</dbReference>
<protein>
    <recommendedName>
        <fullName evidence="4">Tudor-knot domain-containing protein</fullName>
    </recommendedName>
</protein>
<proteinExistence type="predicted"/>
<dbReference type="SUPFAM" id="SSF54160">
    <property type="entry name" value="Chromo domain-like"/>
    <property type="match status" value="1"/>
</dbReference>
<evidence type="ECO:0000256" key="1">
    <source>
        <dbReference type="SAM" id="MobiDB-lite"/>
    </source>
</evidence>
<feature type="compositionally biased region" description="Basic and acidic residues" evidence="1">
    <location>
        <begin position="180"/>
        <end position="192"/>
    </location>
</feature>
<comment type="caution">
    <text evidence="2">The sequence shown here is derived from an EMBL/GenBank/DDBJ whole genome shotgun (WGS) entry which is preliminary data.</text>
</comment>
<feature type="region of interest" description="Disordered" evidence="1">
    <location>
        <begin position="347"/>
        <end position="418"/>
    </location>
</feature>
<feature type="region of interest" description="Disordered" evidence="1">
    <location>
        <begin position="145"/>
        <end position="279"/>
    </location>
</feature>
<feature type="region of interest" description="Disordered" evidence="1">
    <location>
        <begin position="1"/>
        <end position="23"/>
    </location>
</feature>